<dbReference type="RefSeq" id="WP_246055810.1">
    <property type="nucleotide sequence ID" value="NZ_BAAAUY010000001.1"/>
</dbReference>
<dbReference type="CDD" id="cd05154">
    <property type="entry name" value="ACAD10_11_N-like"/>
    <property type="match status" value="1"/>
</dbReference>
<comment type="caution">
    <text evidence="2">The sequence shown here is derived from an EMBL/GenBank/DDBJ whole genome shotgun (WGS) entry which is preliminary data.</text>
</comment>
<evidence type="ECO:0000313" key="2">
    <source>
        <dbReference type="EMBL" id="TQL43628.1"/>
    </source>
</evidence>
<evidence type="ECO:0000313" key="3">
    <source>
        <dbReference type="Proteomes" id="UP000319094"/>
    </source>
</evidence>
<dbReference type="EMBL" id="VFON01000001">
    <property type="protein sequence ID" value="TQL43628.1"/>
    <property type="molecule type" value="Genomic_DNA"/>
</dbReference>
<reference evidence="2 3" key="1">
    <citation type="submission" date="2019-06" db="EMBL/GenBank/DDBJ databases">
        <title>Sequencing the genomes of 1000 actinobacteria strains.</title>
        <authorList>
            <person name="Klenk H.-P."/>
        </authorList>
    </citation>
    <scope>NUCLEOTIDE SEQUENCE [LARGE SCALE GENOMIC DNA]</scope>
    <source>
        <strain evidence="2 3">DSM 8803</strain>
    </source>
</reference>
<feature type="domain" description="Aminoglycoside phosphotransferase" evidence="1">
    <location>
        <begin position="50"/>
        <end position="280"/>
    </location>
</feature>
<proteinExistence type="predicted"/>
<dbReference type="PANTHER" id="PTHR47829:SF1">
    <property type="entry name" value="HAD FAMILY PHOSPHATASE"/>
    <property type="match status" value="1"/>
</dbReference>
<dbReference type="InterPro" id="IPR011009">
    <property type="entry name" value="Kinase-like_dom_sf"/>
</dbReference>
<gene>
    <name evidence="2" type="ORF">FB468_1657</name>
</gene>
<dbReference type="Proteomes" id="UP000319094">
    <property type="component" value="Unassembled WGS sequence"/>
</dbReference>
<dbReference type="PANTHER" id="PTHR47829">
    <property type="entry name" value="HYDROLASE, PUTATIVE (AFU_ORTHOLOGUE AFUA_1G12880)-RELATED"/>
    <property type="match status" value="1"/>
</dbReference>
<keyword evidence="2" id="KW-0418">Kinase</keyword>
<dbReference type="InterPro" id="IPR052898">
    <property type="entry name" value="ACAD10-like"/>
</dbReference>
<dbReference type="SUPFAM" id="SSF56112">
    <property type="entry name" value="Protein kinase-like (PK-like)"/>
    <property type="match status" value="1"/>
</dbReference>
<dbReference type="GO" id="GO:0016301">
    <property type="term" value="F:kinase activity"/>
    <property type="evidence" value="ECO:0007669"/>
    <property type="project" value="UniProtKB-KW"/>
</dbReference>
<dbReference type="Pfam" id="PF01636">
    <property type="entry name" value="APH"/>
    <property type="match status" value="1"/>
</dbReference>
<keyword evidence="2" id="KW-0808">Transferase</keyword>
<dbReference type="Gene3D" id="3.90.1200.10">
    <property type="match status" value="1"/>
</dbReference>
<name>A0A542Y695_9MICO</name>
<dbReference type="InterPro" id="IPR002575">
    <property type="entry name" value="Aminoglycoside_PTrfase"/>
</dbReference>
<dbReference type="AlphaFoldDB" id="A0A542Y695"/>
<keyword evidence="3" id="KW-1185">Reference proteome</keyword>
<evidence type="ECO:0000259" key="1">
    <source>
        <dbReference type="Pfam" id="PF01636"/>
    </source>
</evidence>
<organism evidence="2 3">
    <name type="scientific">Leucobacter komagatae</name>
    <dbReference type="NCBI Taxonomy" id="55969"/>
    <lineage>
        <taxon>Bacteria</taxon>
        <taxon>Bacillati</taxon>
        <taxon>Actinomycetota</taxon>
        <taxon>Actinomycetes</taxon>
        <taxon>Micrococcales</taxon>
        <taxon>Microbacteriaceae</taxon>
        <taxon>Leucobacter</taxon>
    </lineage>
</organism>
<protein>
    <submittedName>
        <fullName evidence="2">Aminoglycoside phosphotransferase (APT) family kinase protein</fullName>
    </submittedName>
</protein>
<dbReference type="InterPro" id="IPR041726">
    <property type="entry name" value="ACAD10_11_N"/>
</dbReference>
<dbReference type="Gene3D" id="3.30.200.20">
    <property type="entry name" value="Phosphorylase Kinase, domain 1"/>
    <property type="match status" value="1"/>
</dbReference>
<accession>A0A542Y695</accession>
<sequence length="361" mass="39370">MSGGSGAVEAVEVVATFADAAGLAMPPLLILDRVAAFLDAHGIGEGEIAWRRIGDGQSNITFLLERGETRVVLRRGPRPPLPRSTHDMIREATVQQGLGRVGIPVPRILAVCSDAEVLGVPFYVMEYLDGVILLDETPRAFDGSDGRRLASEALVDTLVALHSVDLDRADLGGFGRPDGYLERQLKTFTGLAGQVSRRELPLVAELGARLAKTMPVSQGASLVHGDYRFGNVMFRESSPPSVLAVLDWEMATLGDPLADLGYLTATYSDATSPRTVMELTSATREHGYLTRDQLAERYARGTGLDVSDLRWYQALALWKSSVFLEAIYTRWLAGERPDDDFAHTLEHAVPEVLERAQELAR</sequence>